<evidence type="ECO:0000256" key="8">
    <source>
        <dbReference type="ARBA" id="ARBA00022840"/>
    </source>
</evidence>
<evidence type="ECO:0000256" key="4">
    <source>
        <dbReference type="ARBA" id="ARBA00022741"/>
    </source>
</evidence>
<dbReference type="Pfam" id="PF00271">
    <property type="entry name" value="Helicase_C"/>
    <property type="match status" value="1"/>
</dbReference>
<sequence>MIPTPPPMGILQVALDVPIDSLFDYLDGGFDVAVGQRVVVPFGRRRQIGIVVGKSAVSEVPSAKLKAIETAFVDEPPLDPDTFALLRFCADYYQYPLGQALLASLPGRLRQTEPAVSRKQYAFRLSAVGLAADIEQLPRRKLIQRKLYAALLEHGVLHESALPEISASWRGAMQGLQESGWVEADEVLAGLSASVSAAVPPPPLNEDQTAALQRMQASEGFKAWLLHGITGSGKTEVYMQWLQQMLADNDGQALVLVPEINLTPQLEARFRSRLPHLPMVALHSNLGEAERLQNWRLAQSGIARIVVGTRLSVFTPLPRLRLVIVDEEHDGSYKQQDSMRYHARDVAMVRAQRAKVPIVLGSATPSLETWHNAQTGKYGLLTLQNRAVAKSQLPRIGCIDTNRVELQDGLSPALIEALRQRLERKEQSLLFINRRGYSPVLLCNACHWIASCTRCSSRLVVHLRQSRLRCHHCGHEQKIVRQCPSCGNADLHPTGHGTQRLEETLARLFPMARIQRVDRDSTRRKEALADILQAVHADEIDILVGTQMLAKGHDFPNLTLVGVVDTDSALFSPDFRAAERLFAQLMQVSGRAGRADKPGEVLIQTTFPEHNLFNALRKHDYVAYADSQLQERQLAQFPPYAFLALLRAEANQYSLVQDFLNDALVLARQLSEHVLTYDPVRPQMEKLKGMERAYLLMQGESRLQIQQLLRQLVPQLRAHPLASKLRWTVDVDPLEF</sequence>
<protein>
    <recommendedName>
        <fullName evidence="12">Replication restart protein PriA</fullName>
    </recommendedName>
    <alternativeName>
        <fullName evidence="12">ATP-dependent DNA helicase PriA</fullName>
        <ecNumber evidence="12">5.6.2.4</ecNumber>
    </alternativeName>
    <alternativeName>
        <fullName evidence="12">DNA 3'-5' helicase PriA</fullName>
    </alternativeName>
</protein>
<dbReference type="GO" id="GO:0006310">
    <property type="term" value="P:DNA recombination"/>
    <property type="evidence" value="ECO:0007669"/>
    <property type="project" value="InterPro"/>
</dbReference>
<keyword evidence="4 12" id="KW-0547">Nucleotide-binding</keyword>
<feature type="domain" description="Helicase ATP-binding" evidence="13">
    <location>
        <begin position="215"/>
        <end position="383"/>
    </location>
</feature>
<dbReference type="InterPro" id="IPR005259">
    <property type="entry name" value="PriA"/>
</dbReference>
<dbReference type="HAMAP" id="MF_00983">
    <property type="entry name" value="PriA"/>
    <property type="match status" value="1"/>
</dbReference>
<dbReference type="NCBIfam" id="NF004067">
    <property type="entry name" value="PRK05580.1-4"/>
    <property type="match status" value="1"/>
</dbReference>
<evidence type="ECO:0000256" key="12">
    <source>
        <dbReference type="HAMAP-Rule" id="MF_00983"/>
    </source>
</evidence>
<dbReference type="eggNOG" id="COG1198">
    <property type="taxonomic scope" value="Bacteria"/>
</dbReference>
<dbReference type="Pfam" id="PF17764">
    <property type="entry name" value="PriA_3primeBD"/>
    <property type="match status" value="1"/>
</dbReference>
<keyword evidence="7 12" id="KW-0862">Zinc</keyword>
<dbReference type="GO" id="GO:0043138">
    <property type="term" value="F:3'-5' DNA helicase activity"/>
    <property type="evidence" value="ECO:0007669"/>
    <property type="project" value="UniProtKB-EC"/>
</dbReference>
<keyword evidence="8 12" id="KW-0067">ATP-binding</keyword>
<evidence type="ECO:0000313" key="16">
    <source>
        <dbReference type="Proteomes" id="UP000002743"/>
    </source>
</evidence>
<dbReference type="GO" id="GO:0005524">
    <property type="term" value="F:ATP binding"/>
    <property type="evidence" value="ECO:0007669"/>
    <property type="project" value="UniProtKB-UniRule"/>
</dbReference>
<dbReference type="PANTHER" id="PTHR30580:SF0">
    <property type="entry name" value="PRIMOSOMAL PROTEIN N"/>
    <property type="match status" value="1"/>
</dbReference>
<evidence type="ECO:0000256" key="10">
    <source>
        <dbReference type="ARBA" id="ARBA00023235"/>
    </source>
</evidence>
<dbReference type="OrthoDB" id="9759544at2"/>
<dbReference type="PROSITE" id="PS51194">
    <property type="entry name" value="HELICASE_CTER"/>
    <property type="match status" value="1"/>
</dbReference>
<keyword evidence="1 12" id="KW-0639">Primosome</keyword>
<dbReference type="InterPro" id="IPR027417">
    <property type="entry name" value="P-loop_NTPase"/>
</dbReference>
<comment type="cofactor">
    <cofactor evidence="12">
        <name>Zn(2+)</name>
        <dbReference type="ChEBI" id="CHEBI:29105"/>
    </cofactor>
    <text evidence="12">Binds 2 zinc ions per subunit.</text>
</comment>
<dbReference type="Pfam" id="PF00270">
    <property type="entry name" value="DEAD"/>
    <property type="match status" value="1"/>
</dbReference>
<dbReference type="GO" id="GO:0016887">
    <property type="term" value="F:ATP hydrolysis activity"/>
    <property type="evidence" value="ECO:0007669"/>
    <property type="project" value="RHEA"/>
</dbReference>
<feature type="binding site" evidence="12">
    <location>
        <position position="483"/>
    </location>
    <ligand>
        <name>Zn(2+)</name>
        <dbReference type="ChEBI" id="CHEBI:29105"/>
        <label>1</label>
    </ligand>
</feature>
<dbReference type="Pfam" id="PF18074">
    <property type="entry name" value="PriA_C"/>
    <property type="match status" value="1"/>
</dbReference>
<organism evidence="15 16">
    <name type="scientific">Methylovorus glucosotrophus (strain SIP3-4)</name>
    <dbReference type="NCBI Taxonomy" id="582744"/>
    <lineage>
        <taxon>Bacteria</taxon>
        <taxon>Pseudomonadati</taxon>
        <taxon>Pseudomonadota</taxon>
        <taxon>Betaproteobacteria</taxon>
        <taxon>Nitrosomonadales</taxon>
        <taxon>Methylophilaceae</taxon>
        <taxon>Methylovorus</taxon>
    </lineage>
</organism>
<dbReference type="Proteomes" id="UP000002743">
    <property type="component" value="Chromosome"/>
</dbReference>
<evidence type="ECO:0000256" key="9">
    <source>
        <dbReference type="ARBA" id="ARBA00023125"/>
    </source>
</evidence>
<dbReference type="InterPro" id="IPR014001">
    <property type="entry name" value="Helicase_ATP-bd"/>
</dbReference>
<dbReference type="PROSITE" id="PS51192">
    <property type="entry name" value="HELICASE_ATP_BIND_1"/>
    <property type="match status" value="1"/>
</dbReference>
<feature type="binding site" evidence="12">
    <location>
        <position position="446"/>
    </location>
    <ligand>
        <name>Zn(2+)</name>
        <dbReference type="ChEBI" id="CHEBI:29105"/>
        <label>1</label>
    </ligand>
</feature>
<dbReference type="InterPro" id="IPR041236">
    <property type="entry name" value="PriA_C"/>
</dbReference>
<dbReference type="GO" id="GO:0003677">
    <property type="term" value="F:DNA binding"/>
    <property type="evidence" value="ECO:0007669"/>
    <property type="project" value="UniProtKB-UniRule"/>
</dbReference>
<comment type="similarity">
    <text evidence="12">Belongs to the helicase family. PriA subfamily.</text>
</comment>
<evidence type="ECO:0000259" key="14">
    <source>
        <dbReference type="PROSITE" id="PS51194"/>
    </source>
</evidence>
<feature type="binding site" evidence="12">
    <location>
        <position position="470"/>
    </location>
    <ligand>
        <name>Zn(2+)</name>
        <dbReference type="ChEBI" id="CHEBI:29105"/>
        <label>2</label>
    </ligand>
</feature>
<feature type="binding site" evidence="12">
    <location>
        <position position="443"/>
    </location>
    <ligand>
        <name>Zn(2+)</name>
        <dbReference type="ChEBI" id="CHEBI:29105"/>
        <label>1</label>
    </ligand>
</feature>
<evidence type="ECO:0000259" key="13">
    <source>
        <dbReference type="PROSITE" id="PS51192"/>
    </source>
</evidence>
<evidence type="ECO:0000256" key="3">
    <source>
        <dbReference type="ARBA" id="ARBA00022723"/>
    </source>
</evidence>
<evidence type="ECO:0000256" key="11">
    <source>
        <dbReference type="ARBA" id="ARBA00048988"/>
    </source>
</evidence>
<dbReference type="EMBL" id="CP001674">
    <property type="protein sequence ID" value="ACT52043.1"/>
    <property type="molecule type" value="Genomic_DNA"/>
</dbReference>
<keyword evidence="10 12" id="KW-0413">Isomerase</keyword>
<keyword evidence="9 12" id="KW-0238">DNA-binding</keyword>
<dbReference type="InterPro" id="IPR042115">
    <property type="entry name" value="PriA_3primeBD_sf"/>
</dbReference>
<evidence type="ECO:0000313" key="15">
    <source>
        <dbReference type="EMBL" id="ACT52043.1"/>
    </source>
</evidence>
<dbReference type="GO" id="GO:1990077">
    <property type="term" value="C:primosome complex"/>
    <property type="evidence" value="ECO:0007669"/>
    <property type="project" value="UniProtKB-UniRule"/>
</dbReference>
<evidence type="ECO:0000256" key="1">
    <source>
        <dbReference type="ARBA" id="ARBA00022515"/>
    </source>
</evidence>
<dbReference type="SMART" id="SM00487">
    <property type="entry name" value="DEXDc"/>
    <property type="match status" value="1"/>
</dbReference>
<dbReference type="RefSeq" id="WP_015831236.1">
    <property type="nucleotide sequence ID" value="NC_012969.1"/>
</dbReference>
<feature type="domain" description="Helicase C-terminal" evidence="14">
    <location>
        <begin position="462"/>
        <end position="635"/>
    </location>
</feature>
<keyword evidence="6 12" id="KW-0347">Helicase</keyword>
<evidence type="ECO:0000256" key="7">
    <source>
        <dbReference type="ARBA" id="ARBA00022833"/>
    </source>
</evidence>
<dbReference type="InterPro" id="IPR041222">
    <property type="entry name" value="PriA_3primeBD"/>
</dbReference>
<dbReference type="Pfam" id="PF18319">
    <property type="entry name" value="Zn_ribbon_PriA"/>
    <property type="match status" value="1"/>
</dbReference>
<keyword evidence="5 12" id="KW-0378">Hydrolase</keyword>
<dbReference type="SUPFAM" id="SSF52540">
    <property type="entry name" value="P-loop containing nucleoside triphosphate hydrolases"/>
    <property type="match status" value="2"/>
</dbReference>
<dbReference type="Gene3D" id="3.40.50.300">
    <property type="entry name" value="P-loop containing nucleotide triphosphate hydrolases"/>
    <property type="match status" value="2"/>
</dbReference>
<dbReference type="InterPro" id="IPR011545">
    <property type="entry name" value="DEAD/DEAH_box_helicase_dom"/>
</dbReference>
<keyword evidence="3 12" id="KW-0479">Metal-binding</keyword>
<proteinExistence type="inferred from homology"/>
<evidence type="ECO:0000256" key="5">
    <source>
        <dbReference type="ARBA" id="ARBA00022801"/>
    </source>
</evidence>
<dbReference type="Gene3D" id="3.40.1440.60">
    <property type="entry name" value="PriA, 3(prime) DNA-binding domain"/>
    <property type="match status" value="1"/>
</dbReference>
<reference evidence="16" key="1">
    <citation type="submission" date="2009-07" db="EMBL/GenBank/DDBJ databases">
        <title>Complete sequence of chromosome of Methylovorus sp. SIP3-4.</title>
        <authorList>
            <person name="Lucas S."/>
            <person name="Copeland A."/>
            <person name="Lapidus A."/>
            <person name="Glavina del Rio T."/>
            <person name="Tice H."/>
            <person name="Bruce D."/>
            <person name="Goodwin L."/>
            <person name="Pitluck S."/>
            <person name="Clum A."/>
            <person name="Larimer F."/>
            <person name="Land M."/>
            <person name="Hauser L."/>
            <person name="Kyrpides N."/>
            <person name="Mikhailova N."/>
            <person name="Kayluzhnaya M."/>
            <person name="Chistoserdova L."/>
        </authorList>
    </citation>
    <scope>NUCLEOTIDE SEQUENCE [LARGE SCALE GENOMIC DNA]</scope>
    <source>
        <strain evidence="16">SIP3-4</strain>
    </source>
</reference>
<comment type="subunit">
    <text evidence="12">Component of the replication restart primosome.</text>
</comment>
<comment type="catalytic activity">
    <reaction evidence="12">
        <text>Couples ATP hydrolysis with the unwinding of duplex DNA by translocating in the 3'-5' direction.</text>
        <dbReference type="EC" id="5.6.2.4"/>
    </reaction>
</comment>
<evidence type="ECO:0000256" key="6">
    <source>
        <dbReference type="ARBA" id="ARBA00022806"/>
    </source>
</evidence>
<dbReference type="InterPro" id="IPR040498">
    <property type="entry name" value="PriA_CRR"/>
</dbReference>
<dbReference type="HOGENOM" id="CLU_013353_3_1_4"/>
<keyword evidence="16" id="KW-1185">Reference proteome</keyword>
<evidence type="ECO:0000256" key="2">
    <source>
        <dbReference type="ARBA" id="ARBA00022705"/>
    </source>
</evidence>
<feature type="binding site" evidence="12">
    <location>
        <position position="473"/>
    </location>
    <ligand>
        <name>Zn(2+)</name>
        <dbReference type="ChEBI" id="CHEBI:29105"/>
        <label>2</label>
    </ligand>
</feature>
<comment type="function">
    <text evidence="12">Initiates the restart of stalled replication forks, which reloads the replicative helicase on sites other than the origin of replication. Recognizes and binds to abandoned replication forks and remodels them to uncover a helicase loading site. Promotes assembly of the primosome at these replication forks.</text>
</comment>
<feature type="binding site" evidence="12">
    <location>
        <position position="452"/>
    </location>
    <ligand>
        <name>Zn(2+)</name>
        <dbReference type="ChEBI" id="CHEBI:29105"/>
        <label>2</label>
    </ligand>
</feature>
<dbReference type="NCBIfam" id="TIGR00595">
    <property type="entry name" value="priA"/>
    <property type="match status" value="1"/>
</dbReference>
<dbReference type="FunFam" id="3.40.50.300:FF:000489">
    <property type="entry name" value="Primosome assembly protein PriA"/>
    <property type="match status" value="1"/>
</dbReference>
<dbReference type="STRING" id="582744.Msip34_2806"/>
<dbReference type="EC" id="5.6.2.4" evidence="12"/>
<feature type="binding site" evidence="12">
    <location>
        <position position="486"/>
    </location>
    <ligand>
        <name>Zn(2+)</name>
        <dbReference type="ChEBI" id="CHEBI:29105"/>
        <label>1</label>
    </ligand>
</feature>
<dbReference type="InterPro" id="IPR001650">
    <property type="entry name" value="Helicase_C-like"/>
</dbReference>
<dbReference type="AlphaFoldDB" id="C6XBS3"/>
<gene>
    <name evidence="12" type="primary">priA</name>
    <name evidence="15" type="ordered locus">Msip34_2806</name>
</gene>
<dbReference type="PANTHER" id="PTHR30580">
    <property type="entry name" value="PRIMOSOMAL PROTEIN N"/>
    <property type="match status" value="1"/>
</dbReference>
<dbReference type="GO" id="GO:0006269">
    <property type="term" value="P:DNA replication, synthesis of primer"/>
    <property type="evidence" value="ECO:0007669"/>
    <property type="project" value="UniProtKB-KW"/>
</dbReference>
<reference evidence="15 16" key="2">
    <citation type="journal article" date="2011" name="J. Bacteriol.">
        <title>Genomes of three methylotrophs from a single niche uncover genetic and metabolic divergence of Methylophilaceae.</title>
        <authorList>
            <person name="Lapidus A."/>
            <person name="Clum A."/>
            <person name="Labutti K."/>
            <person name="Kaluzhnaya M.G."/>
            <person name="Lim S."/>
            <person name="Beck D.A."/>
            <person name="Glavina Del Rio T."/>
            <person name="Nolan M."/>
            <person name="Mavromatis K."/>
            <person name="Huntemann M."/>
            <person name="Lucas S."/>
            <person name="Lidstrom M.E."/>
            <person name="Ivanova N."/>
            <person name="Chistoserdova L."/>
        </authorList>
    </citation>
    <scope>NUCLEOTIDE SEQUENCE [LARGE SCALE GENOMIC DNA]</scope>
    <source>
        <strain evidence="15 16">SIP3-4</strain>
    </source>
</reference>
<name>C6XBS3_METGS</name>
<feature type="binding site" evidence="12">
    <location>
        <position position="455"/>
    </location>
    <ligand>
        <name>Zn(2+)</name>
        <dbReference type="ChEBI" id="CHEBI:29105"/>
        <label>2</label>
    </ligand>
</feature>
<dbReference type="CDD" id="cd18804">
    <property type="entry name" value="SF2_C_priA"/>
    <property type="match status" value="1"/>
</dbReference>
<dbReference type="CDD" id="cd17929">
    <property type="entry name" value="DEXHc_priA"/>
    <property type="match status" value="1"/>
</dbReference>
<dbReference type="GO" id="GO:0006302">
    <property type="term" value="P:double-strand break repair"/>
    <property type="evidence" value="ECO:0007669"/>
    <property type="project" value="InterPro"/>
</dbReference>
<dbReference type="SMART" id="SM00490">
    <property type="entry name" value="HELICc"/>
    <property type="match status" value="1"/>
</dbReference>
<dbReference type="GO" id="GO:0008270">
    <property type="term" value="F:zinc ion binding"/>
    <property type="evidence" value="ECO:0007669"/>
    <property type="project" value="UniProtKB-UniRule"/>
</dbReference>
<dbReference type="KEGG" id="mei:Msip34_2806"/>
<keyword evidence="2 12" id="KW-0235">DNA replication</keyword>
<accession>C6XBS3</accession>
<comment type="catalytic activity">
    <reaction evidence="11 12">
        <text>ATP + H2O = ADP + phosphate + H(+)</text>
        <dbReference type="Rhea" id="RHEA:13065"/>
        <dbReference type="ChEBI" id="CHEBI:15377"/>
        <dbReference type="ChEBI" id="CHEBI:15378"/>
        <dbReference type="ChEBI" id="CHEBI:30616"/>
        <dbReference type="ChEBI" id="CHEBI:43474"/>
        <dbReference type="ChEBI" id="CHEBI:456216"/>
        <dbReference type="EC" id="5.6.2.4"/>
    </reaction>
</comment>
<dbReference type="GO" id="GO:0006270">
    <property type="term" value="P:DNA replication initiation"/>
    <property type="evidence" value="ECO:0007669"/>
    <property type="project" value="TreeGrafter"/>
</dbReference>